<dbReference type="PANTHER" id="PTHR12170:SF2">
    <property type="entry name" value="E3 UBIQUITIN-PROTEIN TRANSFERASE MAEA"/>
    <property type="match status" value="1"/>
</dbReference>
<dbReference type="PROSITE" id="PS51867">
    <property type="entry name" value="ZF_RING_GID"/>
    <property type="match status" value="1"/>
</dbReference>
<dbReference type="GO" id="GO:0043161">
    <property type="term" value="P:proteasome-mediated ubiquitin-dependent protein catabolic process"/>
    <property type="evidence" value="ECO:0007669"/>
    <property type="project" value="InterPro"/>
</dbReference>
<keyword evidence="7" id="KW-1133">Transmembrane helix</keyword>
<comment type="caution">
    <text evidence="9">The sequence shown here is derived from an EMBL/GenBank/DDBJ whole genome shotgun (WGS) entry which is preliminary data.</text>
</comment>
<dbReference type="Pfam" id="PF10607">
    <property type="entry name" value="CTLH"/>
    <property type="match status" value="1"/>
</dbReference>
<keyword evidence="9" id="KW-0675">Receptor</keyword>
<dbReference type="InterPro" id="IPR009318">
    <property type="entry name" value="Gustatory_rcpt"/>
</dbReference>
<reference evidence="9 10" key="1">
    <citation type="journal article" date="2024" name="BMC Genomics">
        <title>De novo assembly and annotation of Popillia japonica's genome with initial clues to its potential as an invasive pest.</title>
        <authorList>
            <person name="Cucini C."/>
            <person name="Boschi S."/>
            <person name="Funari R."/>
            <person name="Cardaioli E."/>
            <person name="Iannotti N."/>
            <person name="Marturano G."/>
            <person name="Paoli F."/>
            <person name="Bruttini M."/>
            <person name="Carapelli A."/>
            <person name="Frati F."/>
            <person name="Nardi F."/>
        </authorList>
    </citation>
    <scope>NUCLEOTIDE SEQUENCE [LARGE SCALE GENOMIC DNA]</scope>
    <source>
        <strain evidence="9">DMR45628</strain>
    </source>
</reference>
<feature type="transmembrane region" description="Helical" evidence="7">
    <location>
        <begin position="208"/>
        <end position="229"/>
    </location>
</feature>
<keyword evidence="10" id="KW-1185">Reference proteome</keyword>
<evidence type="ECO:0000256" key="4">
    <source>
        <dbReference type="ARBA" id="ARBA00022771"/>
    </source>
</evidence>
<dbReference type="Proteomes" id="UP001458880">
    <property type="component" value="Unassembled WGS sequence"/>
</dbReference>
<dbReference type="GO" id="GO:0008527">
    <property type="term" value="F:taste receptor activity"/>
    <property type="evidence" value="ECO:0007669"/>
    <property type="project" value="InterPro"/>
</dbReference>
<keyword evidence="5" id="KW-0862">Zinc</keyword>
<dbReference type="InterPro" id="IPR045098">
    <property type="entry name" value="Fyv10_fam"/>
</dbReference>
<evidence type="ECO:0000256" key="2">
    <source>
        <dbReference type="ARBA" id="ARBA00022490"/>
    </source>
</evidence>
<evidence type="ECO:0000256" key="1">
    <source>
        <dbReference type="ARBA" id="ARBA00004496"/>
    </source>
</evidence>
<evidence type="ECO:0000256" key="6">
    <source>
        <dbReference type="PROSITE-ProRule" id="PRU01215"/>
    </source>
</evidence>
<dbReference type="GO" id="GO:0016020">
    <property type="term" value="C:membrane"/>
    <property type="evidence" value="ECO:0007669"/>
    <property type="project" value="InterPro"/>
</dbReference>
<dbReference type="InterPro" id="IPR024964">
    <property type="entry name" value="CTLH/CRA"/>
</dbReference>
<dbReference type="GO" id="GO:0061630">
    <property type="term" value="F:ubiquitin protein ligase activity"/>
    <property type="evidence" value="ECO:0007669"/>
    <property type="project" value="InterPro"/>
</dbReference>
<evidence type="ECO:0000256" key="5">
    <source>
        <dbReference type="ARBA" id="ARBA00022833"/>
    </source>
</evidence>
<evidence type="ECO:0000256" key="7">
    <source>
        <dbReference type="SAM" id="Phobius"/>
    </source>
</evidence>
<dbReference type="GO" id="GO:0034657">
    <property type="term" value="C:GID complex"/>
    <property type="evidence" value="ECO:0007669"/>
    <property type="project" value="TreeGrafter"/>
</dbReference>
<organism evidence="9 10">
    <name type="scientific">Popillia japonica</name>
    <name type="common">Japanese beetle</name>
    <dbReference type="NCBI Taxonomy" id="7064"/>
    <lineage>
        <taxon>Eukaryota</taxon>
        <taxon>Metazoa</taxon>
        <taxon>Ecdysozoa</taxon>
        <taxon>Arthropoda</taxon>
        <taxon>Hexapoda</taxon>
        <taxon>Insecta</taxon>
        <taxon>Pterygota</taxon>
        <taxon>Neoptera</taxon>
        <taxon>Endopterygota</taxon>
        <taxon>Coleoptera</taxon>
        <taxon>Polyphaga</taxon>
        <taxon>Scarabaeiformia</taxon>
        <taxon>Scarabaeidae</taxon>
        <taxon>Rutelinae</taxon>
        <taxon>Popillia</taxon>
    </lineage>
</organism>
<dbReference type="PANTHER" id="PTHR12170">
    <property type="entry name" value="MACROPHAGE ERYTHROBLAST ATTACHER-RELATED"/>
    <property type="match status" value="1"/>
</dbReference>
<dbReference type="InterPro" id="IPR044063">
    <property type="entry name" value="ZF_RING_GID"/>
</dbReference>
<evidence type="ECO:0000313" key="10">
    <source>
        <dbReference type="Proteomes" id="UP001458880"/>
    </source>
</evidence>
<feature type="transmembrane region" description="Helical" evidence="7">
    <location>
        <begin position="79"/>
        <end position="107"/>
    </location>
</feature>
<proteinExistence type="predicted"/>
<dbReference type="GO" id="GO:0005737">
    <property type="term" value="C:cytoplasm"/>
    <property type="evidence" value="ECO:0007669"/>
    <property type="project" value="UniProtKB-SubCell"/>
</dbReference>
<feature type="zinc finger region" description="RING-Gid-type" evidence="6">
    <location>
        <begin position="342"/>
        <end position="414"/>
    </location>
</feature>
<dbReference type="GO" id="GO:0005634">
    <property type="term" value="C:nucleus"/>
    <property type="evidence" value="ECO:0007669"/>
    <property type="project" value="TreeGrafter"/>
</dbReference>
<feature type="transmembrane region" description="Helical" evidence="7">
    <location>
        <begin position="114"/>
        <end position="133"/>
    </location>
</feature>
<keyword evidence="3" id="KW-0479">Metal-binding</keyword>
<keyword evidence="2" id="KW-0963">Cytoplasm</keyword>
<keyword evidence="4 6" id="KW-0863">Zinc-finger</keyword>
<feature type="transmembrane region" description="Helical" evidence="7">
    <location>
        <begin position="175"/>
        <end position="196"/>
    </location>
</feature>
<sequence>MFAITSNTVQKVVASAPPAPDEDAIIQNITRKRSTATKSFYWYFRPVAIFLRLLGNLPLKNLHSGNCHDVQFSYCSIPVLYVLILFSGSLTAIAHFHDWIIFVTLVLVRDHILLLVYMLLIIFRSLFCCIFSLKTSKNFAKLIKLLDEFDERRMDYFPNVRVPNRTLLQWTISPMLYGTFTMSIMVGELTFFYLAVMQPKTSLEYYTLIVAFCVFSTWQVAPSFLYTYFCYSIRSNFKIINKTFKEVFSLDEWYLDKEIDDITIDMTIKMRKIRALHDITPYKALFDESRWDVLIEQFRQENYRLFQLASQSVFTVALQAGLSALKTPQCYTKDCDNKNPGCPVCQEYLNKLAENLPFAHCSQSRLYCHISGLPLNENNQPMMLPNGFVYGERKEKAKCINIFETAPEVITKVRLLNKRTITTKILGKEKMYFVMGGNSASKLFGEDWLENFRIAKLCQLKKSCY</sequence>
<protein>
    <submittedName>
        <fullName evidence="9">Trehalose receptor</fullName>
    </submittedName>
</protein>
<comment type="subcellular location">
    <subcellularLocation>
        <location evidence="1">Cytoplasm</location>
    </subcellularLocation>
</comment>
<gene>
    <name evidence="9" type="ORF">QE152_g39493</name>
</gene>
<dbReference type="GO" id="GO:0008270">
    <property type="term" value="F:zinc ion binding"/>
    <property type="evidence" value="ECO:0007669"/>
    <property type="project" value="UniProtKB-KW"/>
</dbReference>
<name>A0AAW1HTS8_POPJA</name>
<dbReference type="Pfam" id="PF06151">
    <property type="entry name" value="Trehalose_recp"/>
    <property type="match status" value="1"/>
</dbReference>
<keyword evidence="7" id="KW-0812">Transmembrane</keyword>
<evidence type="ECO:0000259" key="8">
    <source>
        <dbReference type="PROSITE" id="PS51867"/>
    </source>
</evidence>
<evidence type="ECO:0000256" key="3">
    <source>
        <dbReference type="ARBA" id="ARBA00022723"/>
    </source>
</evidence>
<dbReference type="EMBL" id="JASPKY010000945">
    <property type="protein sequence ID" value="KAK9680013.1"/>
    <property type="molecule type" value="Genomic_DNA"/>
</dbReference>
<dbReference type="AlphaFoldDB" id="A0AAW1HTS8"/>
<keyword evidence="7" id="KW-0472">Membrane</keyword>
<feature type="domain" description="RING-Gid-type" evidence="8">
    <location>
        <begin position="342"/>
        <end position="414"/>
    </location>
</feature>
<accession>A0AAW1HTS8</accession>
<evidence type="ECO:0000313" key="9">
    <source>
        <dbReference type="EMBL" id="KAK9680013.1"/>
    </source>
</evidence>